<dbReference type="RefSeq" id="WP_057777417.1">
    <property type="nucleotide sequence ID" value="NZ_AYYY01000006.1"/>
</dbReference>
<dbReference type="PROSITE" id="PS50889">
    <property type="entry name" value="S4"/>
    <property type="match status" value="1"/>
</dbReference>
<dbReference type="GO" id="GO:0003723">
    <property type="term" value="F:RNA binding"/>
    <property type="evidence" value="ECO:0007669"/>
    <property type="project" value="UniProtKB-KW"/>
</dbReference>
<dbReference type="PANTHER" id="PTHR13633:SF3">
    <property type="entry name" value="MITOCHONDRIAL TRANSCRIPTION RESCUE FACTOR 1"/>
    <property type="match status" value="1"/>
</dbReference>
<evidence type="ECO:0000259" key="2">
    <source>
        <dbReference type="SMART" id="SM00363"/>
    </source>
</evidence>
<organism evidence="3 4">
    <name type="scientific">Paucilactobacillus vaccinostercus DSM 20634</name>
    <dbReference type="NCBI Taxonomy" id="1423813"/>
    <lineage>
        <taxon>Bacteria</taxon>
        <taxon>Bacillati</taxon>
        <taxon>Bacillota</taxon>
        <taxon>Bacilli</taxon>
        <taxon>Lactobacillales</taxon>
        <taxon>Lactobacillaceae</taxon>
        <taxon>Paucilactobacillus</taxon>
    </lineage>
</organism>
<dbReference type="AlphaFoldDB" id="A0A0R2A7F2"/>
<dbReference type="Gene3D" id="3.30.1370.160">
    <property type="match status" value="1"/>
</dbReference>
<evidence type="ECO:0000313" key="4">
    <source>
        <dbReference type="Proteomes" id="UP000051733"/>
    </source>
</evidence>
<dbReference type="Proteomes" id="UP000051733">
    <property type="component" value="Unassembled WGS sequence"/>
</dbReference>
<dbReference type="CDD" id="cd00165">
    <property type="entry name" value="S4"/>
    <property type="match status" value="1"/>
</dbReference>
<dbReference type="InterPro" id="IPR002942">
    <property type="entry name" value="S4_RNA-bd"/>
</dbReference>
<name>A0A0R2A7F2_9LACO</name>
<proteinExistence type="predicted"/>
<keyword evidence="1" id="KW-0694">RNA-binding</keyword>
<dbReference type="EMBL" id="AYYY01000006">
    <property type="protein sequence ID" value="KRM62338.1"/>
    <property type="molecule type" value="Genomic_DNA"/>
</dbReference>
<sequence>MADSNIEQHFRADERSVIDAINGWIREAIDQYRPILTHFLNPRQRYIASTLVNQNDDVAMQAQGGVDGAEMKRVLIYPSYYEPQIEDFQIQVLEVKYPVKFAELKHRQILGTLISQGIERATFGDIISDGTRWQVMVEAEMLVYIRMQVDKIANVKIQLVPMTIDDVISQVSDSGDVETTVSSLRLDAIIATAFNYSRNRAKELIEHGKVRLNWTEMEKPDYPVAIHDLISVRHGGRIRLKYVGQLTKKNKIRVTISLVTAK</sequence>
<dbReference type="InterPro" id="IPR036986">
    <property type="entry name" value="S4_RNA-bd_sf"/>
</dbReference>
<dbReference type="Pfam" id="PF01479">
    <property type="entry name" value="S4"/>
    <property type="match status" value="1"/>
</dbReference>
<dbReference type="PATRIC" id="fig|1423813.3.peg.2449"/>
<dbReference type="InterPro" id="IPR012677">
    <property type="entry name" value="Nucleotide-bd_a/b_plait_sf"/>
</dbReference>
<dbReference type="Pfam" id="PF17774">
    <property type="entry name" value="YlmH_RBD"/>
    <property type="match status" value="1"/>
</dbReference>
<reference evidence="3 4" key="1">
    <citation type="journal article" date="2015" name="Genome Announc.">
        <title>Expanding the biotechnology potential of lactobacilli through comparative genomics of 213 strains and associated genera.</title>
        <authorList>
            <person name="Sun Z."/>
            <person name="Harris H.M."/>
            <person name="McCann A."/>
            <person name="Guo C."/>
            <person name="Argimon S."/>
            <person name="Zhang W."/>
            <person name="Yang X."/>
            <person name="Jeffery I.B."/>
            <person name="Cooney J.C."/>
            <person name="Kagawa T.F."/>
            <person name="Liu W."/>
            <person name="Song Y."/>
            <person name="Salvetti E."/>
            <person name="Wrobel A."/>
            <person name="Rasinkangas P."/>
            <person name="Parkhill J."/>
            <person name="Rea M.C."/>
            <person name="O'Sullivan O."/>
            <person name="Ritari J."/>
            <person name="Douillard F.P."/>
            <person name="Paul Ross R."/>
            <person name="Yang R."/>
            <person name="Briner A.E."/>
            <person name="Felis G.E."/>
            <person name="de Vos W.M."/>
            <person name="Barrangou R."/>
            <person name="Klaenhammer T.R."/>
            <person name="Caufield P.W."/>
            <person name="Cui Y."/>
            <person name="Zhang H."/>
            <person name="O'Toole P.W."/>
        </authorList>
    </citation>
    <scope>NUCLEOTIDE SEQUENCE [LARGE SCALE GENOMIC DNA]</scope>
    <source>
        <strain evidence="3 4">DSM 20634</strain>
    </source>
</reference>
<comment type="caution">
    <text evidence="3">The sequence shown here is derived from an EMBL/GenBank/DDBJ whole genome shotgun (WGS) entry which is preliminary data.</text>
</comment>
<dbReference type="InterPro" id="IPR040591">
    <property type="entry name" value="RqcP2_RBD"/>
</dbReference>
<dbReference type="SMART" id="SM00363">
    <property type="entry name" value="S4"/>
    <property type="match status" value="1"/>
</dbReference>
<dbReference type="SUPFAM" id="SSF55174">
    <property type="entry name" value="Alpha-L RNA-binding motif"/>
    <property type="match status" value="1"/>
</dbReference>
<evidence type="ECO:0000313" key="3">
    <source>
        <dbReference type="EMBL" id="KRM62338.1"/>
    </source>
</evidence>
<dbReference type="Gene3D" id="3.10.290.10">
    <property type="entry name" value="RNA-binding S4 domain"/>
    <property type="match status" value="1"/>
</dbReference>
<gene>
    <name evidence="3" type="ORF">FC26_GL002402</name>
</gene>
<feature type="domain" description="RNA-binding S4" evidence="2">
    <location>
        <begin position="184"/>
        <end position="245"/>
    </location>
</feature>
<dbReference type="OrthoDB" id="9812787at2"/>
<protein>
    <submittedName>
        <fullName evidence="3">RNA-binding S4 domain-containing protein</fullName>
    </submittedName>
</protein>
<dbReference type="Gene3D" id="3.30.70.330">
    <property type="match status" value="1"/>
</dbReference>
<dbReference type="STRING" id="1423813.FC26_GL002402"/>
<keyword evidence="4" id="KW-1185">Reference proteome</keyword>
<evidence type="ECO:0000256" key="1">
    <source>
        <dbReference type="PROSITE-ProRule" id="PRU00182"/>
    </source>
</evidence>
<dbReference type="PANTHER" id="PTHR13633">
    <property type="entry name" value="MITOCHONDRIAL TRANSCRIPTION RESCUE FACTOR 1"/>
    <property type="match status" value="1"/>
</dbReference>
<accession>A0A0R2A7F2</accession>